<evidence type="ECO:0000313" key="3">
    <source>
        <dbReference type="EMBL" id="CAD5124873.1"/>
    </source>
</evidence>
<organism evidence="3 4">
    <name type="scientific">Dimorphilus gyrociliatus</name>
    <dbReference type="NCBI Taxonomy" id="2664684"/>
    <lineage>
        <taxon>Eukaryota</taxon>
        <taxon>Metazoa</taxon>
        <taxon>Spiralia</taxon>
        <taxon>Lophotrochozoa</taxon>
        <taxon>Annelida</taxon>
        <taxon>Polychaeta</taxon>
        <taxon>Polychaeta incertae sedis</taxon>
        <taxon>Dinophilidae</taxon>
        <taxon>Dimorphilus</taxon>
    </lineage>
</organism>
<reference evidence="3 4" key="1">
    <citation type="submission" date="2020-08" db="EMBL/GenBank/DDBJ databases">
        <authorList>
            <person name="Hejnol A."/>
        </authorList>
    </citation>
    <scope>NUCLEOTIDE SEQUENCE [LARGE SCALE GENOMIC DNA]</scope>
</reference>
<protein>
    <submittedName>
        <fullName evidence="3">DgyrCDS13125</fullName>
    </submittedName>
</protein>
<sequence length="134" mass="15067">MIENSTSTTSAFTENITVNNSTTIRNPTHISGLYIFGIFVAAVAIVALIVLVAVLLFKRLRLRRLRHHLMPVYNFEAGEEADYWEDQLLDHDATTTAFHNQTSVANRQLRLKVPSSPSQSPKLKFFPQPDTPGE</sequence>
<dbReference type="InterPro" id="IPR042351">
    <property type="entry name" value="C3orf18-like"/>
</dbReference>
<dbReference type="EMBL" id="CAJFCJ010000024">
    <property type="protein sequence ID" value="CAD5124873.1"/>
    <property type="molecule type" value="Genomic_DNA"/>
</dbReference>
<dbReference type="PANTHER" id="PTHR15868">
    <property type="entry name" value="SIMILAR TO RIKEN CDNA 6430571L13 GENE, SIMILAR TO G20 PROTEIN"/>
    <property type="match status" value="1"/>
</dbReference>
<dbReference type="PANTHER" id="PTHR15868:SF0">
    <property type="entry name" value="SIMILAR TO RIKEN CDNA 6430571L13 GENE_ SIMILAR TO G20 PROTEIN"/>
    <property type="match status" value="1"/>
</dbReference>
<name>A0A7I8W9T9_9ANNE</name>
<evidence type="ECO:0000256" key="1">
    <source>
        <dbReference type="SAM" id="MobiDB-lite"/>
    </source>
</evidence>
<keyword evidence="2" id="KW-1133">Transmembrane helix</keyword>
<keyword evidence="2" id="KW-0472">Membrane</keyword>
<keyword evidence="2" id="KW-0812">Transmembrane</keyword>
<feature type="region of interest" description="Disordered" evidence="1">
    <location>
        <begin position="113"/>
        <end position="134"/>
    </location>
</feature>
<comment type="caution">
    <text evidence="3">The sequence shown here is derived from an EMBL/GenBank/DDBJ whole genome shotgun (WGS) entry which is preliminary data.</text>
</comment>
<evidence type="ECO:0000313" key="4">
    <source>
        <dbReference type="Proteomes" id="UP000549394"/>
    </source>
</evidence>
<dbReference type="Proteomes" id="UP000549394">
    <property type="component" value="Unassembled WGS sequence"/>
</dbReference>
<feature type="transmembrane region" description="Helical" evidence="2">
    <location>
        <begin position="33"/>
        <end position="57"/>
    </location>
</feature>
<dbReference type="AlphaFoldDB" id="A0A7I8W9T9"/>
<proteinExistence type="predicted"/>
<gene>
    <name evidence="3" type="ORF">DGYR_LOCUS12348</name>
</gene>
<accession>A0A7I8W9T9</accession>
<keyword evidence="4" id="KW-1185">Reference proteome</keyword>
<evidence type="ECO:0000256" key="2">
    <source>
        <dbReference type="SAM" id="Phobius"/>
    </source>
</evidence>